<dbReference type="Proteomes" id="UP001159405">
    <property type="component" value="Unassembled WGS sequence"/>
</dbReference>
<organism evidence="1 2">
    <name type="scientific">Porites lobata</name>
    <dbReference type="NCBI Taxonomy" id="104759"/>
    <lineage>
        <taxon>Eukaryota</taxon>
        <taxon>Metazoa</taxon>
        <taxon>Cnidaria</taxon>
        <taxon>Anthozoa</taxon>
        <taxon>Hexacorallia</taxon>
        <taxon>Scleractinia</taxon>
        <taxon>Fungiina</taxon>
        <taxon>Poritidae</taxon>
        <taxon>Porites</taxon>
    </lineage>
</organism>
<keyword evidence="2" id="KW-1185">Reference proteome</keyword>
<comment type="caution">
    <text evidence="1">The sequence shown here is derived from an EMBL/GenBank/DDBJ whole genome shotgun (WGS) entry which is preliminary data.</text>
</comment>
<accession>A0ABN8NLH8</accession>
<evidence type="ECO:0000313" key="1">
    <source>
        <dbReference type="EMBL" id="CAH3113843.1"/>
    </source>
</evidence>
<reference evidence="1 2" key="1">
    <citation type="submission" date="2022-05" db="EMBL/GenBank/DDBJ databases">
        <authorList>
            <consortium name="Genoscope - CEA"/>
            <person name="William W."/>
        </authorList>
    </citation>
    <scope>NUCLEOTIDE SEQUENCE [LARGE SCALE GENOMIC DNA]</scope>
</reference>
<evidence type="ECO:0000313" key="2">
    <source>
        <dbReference type="Proteomes" id="UP001159405"/>
    </source>
</evidence>
<name>A0ABN8NLH8_9CNID</name>
<proteinExistence type="predicted"/>
<sequence>MDALTKSSADNLLEKIRHLASRPVPEFNRFEALDLLEALKNAAQDTKHEKAGYFRLAFETLRGKADEPNDQFRNCLLPLLGDKDQERIFFPFPSQNSCRLTWDWECDSEFEGKLYALSILQSQSIGLIGWGTQLGSALG</sequence>
<dbReference type="EMBL" id="CALNXK010000026">
    <property type="protein sequence ID" value="CAH3113843.1"/>
    <property type="molecule type" value="Genomic_DNA"/>
</dbReference>
<gene>
    <name evidence="1" type="ORF">PLOB_00022065</name>
</gene>
<protein>
    <submittedName>
        <fullName evidence="1">Uncharacterized protein</fullName>
    </submittedName>
</protein>